<dbReference type="PRINTS" id="PR01021">
    <property type="entry name" value="OMPADOMAIN"/>
</dbReference>
<dbReference type="Pfam" id="PF00691">
    <property type="entry name" value="OmpA"/>
    <property type="match status" value="1"/>
</dbReference>
<dbReference type="GO" id="GO:0009279">
    <property type="term" value="C:cell outer membrane"/>
    <property type="evidence" value="ECO:0007669"/>
    <property type="project" value="UniProtKB-SubCell"/>
</dbReference>
<dbReference type="InterPro" id="IPR036737">
    <property type="entry name" value="OmpA-like_sf"/>
</dbReference>
<name>A0A9X3CT82_9VIBR</name>
<feature type="chain" id="PRO_5040831470" evidence="6">
    <location>
        <begin position="19"/>
        <end position="95"/>
    </location>
</feature>
<dbReference type="SUPFAM" id="SSF103088">
    <property type="entry name" value="OmpA-like"/>
    <property type="match status" value="1"/>
</dbReference>
<gene>
    <name evidence="8" type="ORF">MD535_24205</name>
</gene>
<dbReference type="Proteomes" id="UP001155587">
    <property type="component" value="Unassembled WGS sequence"/>
</dbReference>
<sequence>MKKIILLISLFSIPQAQAKVVGHTSSTGSALYNKNLSERRAQAVVNKLIELGATPTQLEWKGEGESQPVADNNTAEGRAKNRRVEITIPSFQFQE</sequence>
<dbReference type="PROSITE" id="PS51123">
    <property type="entry name" value="OMPA_2"/>
    <property type="match status" value="1"/>
</dbReference>
<evidence type="ECO:0000256" key="5">
    <source>
        <dbReference type="SAM" id="MobiDB-lite"/>
    </source>
</evidence>
<comment type="subcellular location">
    <subcellularLocation>
        <location evidence="1">Cell outer membrane</location>
    </subcellularLocation>
</comment>
<keyword evidence="6" id="KW-0732">Signal</keyword>
<keyword evidence="3" id="KW-0998">Cell outer membrane</keyword>
<evidence type="ECO:0000256" key="2">
    <source>
        <dbReference type="ARBA" id="ARBA00023136"/>
    </source>
</evidence>
<keyword evidence="2 4" id="KW-0472">Membrane</keyword>
<evidence type="ECO:0000259" key="7">
    <source>
        <dbReference type="PROSITE" id="PS51123"/>
    </source>
</evidence>
<dbReference type="RefSeq" id="WP_265677745.1">
    <property type="nucleotide sequence ID" value="NZ_JAKRRY010000061.1"/>
</dbReference>
<dbReference type="InterPro" id="IPR006664">
    <property type="entry name" value="OMP_bac"/>
</dbReference>
<feature type="domain" description="OmpA-like" evidence="7">
    <location>
        <begin position="1"/>
        <end position="92"/>
    </location>
</feature>
<feature type="region of interest" description="Disordered" evidence="5">
    <location>
        <begin position="61"/>
        <end position="81"/>
    </location>
</feature>
<dbReference type="PANTHER" id="PTHR30329:SF21">
    <property type="entry name" value="LIPOPROTEIN YIAD-RELATED"/>
    <property type="match status" value="1"/>
</dbReference>
<dbReference type="AlphaFoldDB" id="A0A9X3CT82"/>
<reference evidence="8" key="1">
    <citation type="submission" date="2022-02" db="EMBL/GenBank/DDBJ databases">
        <title>Vibrio sp. nov, a new bacterium isolated from seawater.</title>
        <authorList>
            <person name="Yuan Y."/>
        </authorList>
    </citation>
    <scope>NUCLEOTIDE SEQUENCE</scope>
    <source>
        <strain evidence="8">ZSDZ65</strain>
    </source>
</reference>
<evidence type="ECO:0000256" key="6">
    <source>
        <dbReference type="SAM" id="SignalP"/>
    </source>
</evidence>
<dbReference type="InterPro" id="IPR006665">
    <property type="entry name" value="OmpA-like"/>
</dbReference>
<feature type="signal peptide" evidence="6">
    <location>
        <begin position="1"/>
        <end position="18"/>
    </location>
</feature>
<dbReference type="Gene3D" id="3.30.1330.60">
    <property type="entry name" value="OmpA-like domain"/>
    <property type="match status" value="1"/>
</dbReference>
<proteinExistence type="predicted"/>
<dbReference type="PANTHER" id="PTHR30329">
    <property type="entry name" value="STATOR ELEMENT OF FLAGELLAR MOTOR COMPLEX"/>
    <property type="match status" value="1"/>
</dbReference>
<organism evidence="8 9">
    <name type="scientific">Vibrio qingdaonensis</name>
    <dbReference type="NCBI Taxonomy" id="2829491"/>
    <lineage>
        <taxon>Bacteria</taxon>
        <taxon>Pseudomonadati</taxon>
        <taxon>Pseudomonadota</taxon>
        <taxon>Gammaproteobacteria</taxon>
        <taxon>Vibrionales</taxon>
        <taxon>Vibrionaceae</taxon>
        <taxon>Vibrio</taxon>
    </lineage>
</organism>
<dbReference type="InterPro" id="IPR050330">
    <property type="entry name" value="Bact_OuterMem_StrucFunc"/>
</dbReference>
<evidence type="ECO:0000313" key="9">
    <source>
        <dbReference type="Proteomes" id="UP001155587"/>
    </source>
</evidence>
<evidence type="ECO:0000256" key="3">
    <source>
        <dbReference type="ARBA" id="ARBA00023237"/>
    </source>
</evidence>
<evidence type="ECO:0000256" key="4">
    <source>
        <dbReference type="PROSITE-ProRule" id="PRU00473"/>
    </source>
</evidence>
<protein>
    <submittedName>
        <fullName evidence="8">OmpA family protein</fullName>
    </submittedName>
</protein>
<accession>A0A9X3CT82</accession>
<dbReference type="CDD" id="cd07185">
    <property type="entry name" value="OmpA_C-like"/>
    <property type="match status" value="1"/>
</dbReference>
<evidence type="ECO:0000313" key="8">
    <source>
        <dbReference type="EMBL" id="MCW8349096.1"/>
    </source>
</evidence>
<comment type="caution">
    <text evidence="8">The sequence shown here is derived from an EMBL/GenBank/DDBJ whole genome shotgun (WGS) entry which is preliminary data.</text>
</comment>
<keyword evidence="9" id="KW-1185">Reference proteome</keyword>
<dbReference type="PRINTS" id="PR01023">
    <property type="entry name" value="NAFLGMOTY"/>
</dbReference>
<dbReference type="EMBL" id="JAKRRY010000061">
    <property type="protein sequence ID" value="MCW8349096.1"/>
    <property type="molecule type" value="Genomic_DNA"/>
</dbReference>
<evidence type="ECO:0000256" key="1">
    <source>
        <dbReference type="ARBA" id="ARBA00004442"/>
    </source>
</evidence>